<dbReference type="EMBL" id="GU393987">
    <property type="protein sequence ID" value="ADD21643.1"/>
    <property type="molecule type" value="Genomic_DNA"/>
</dbReference>
<protein>
    <submittedName>
        <fullName evidence="1">Uncharacterized protein</fullName>
    </submittedName>
</protein>
<sequence length="100" mass="11116">MTMSKDRVHFFLPGQHANDGDSRTVAVDRAAVEAFGLPLSHAKAIRKRRVEIVCRPSQFARFLIFRNVYGGVNDFKGLEAKLVTPPAPPEQVDVSRNPAK</sequence>
<keyword evidence="2" id="KW-1185">Reference proteome</keyword>
<dbReference type="Proteomes" id="UP000373977">
    <property type="component" value="Segment"/>
</dbReference>
<evidence type="ECO:0000313" key="2">
    <source>
        <dbReference type="Proteomes" id="UP000373977"/>
    </source>
</evidence>
<accession>F1ADP1</accession>
<evidence type="ECO:0000313" key="1">
    <source>
        <dbReference type="EMBL" id="ADD21643.1"/>
    </source>
</evidence>
<reference evidence="1 2" key="1">
    <citation type="submission" date="2010-01" db="EMBL/GenBank/DDBJ databases">
        <authorList>
            <person name="Kropinski A.M."/>
            <person name="Agwai U."/>
            <person name="Lingohr E.J."/>
            <person name="Poindexter J.S."/>
            <person name="Wright E.R."/>
        </authorList>
    </citation>
    <scope>NUCLEOTIDE SEQUENCE [LARGE SCALE GENOMIC DNA]</scope>
</reference>
<proteinExistence type="predicted"/>
<organism evidence="1 2">
    <name type="scientific">Caulobacter phage Cd1</name>
    <dbReference type="NCBI Taxonomy" id="718008"/>
    <lineage>
        <taxon>Viruses</taxon>
        <taxon>Duplodnaviria</taxon>
        <taxon>Heunggongvirae</taxon>
        <taxon>Uroviricota</taxon>
        <taxon>Caudoviricetes</taxon>
        <taxon>Autographivirales</taxon>
        <taxon>Autonotataviridae</taxon>
        <taxon>Conareevirus</taxon>
        <taxon>Conareevirus Cd1</taxon>
    </lineage>
</organism>
<name>F1ADP1_9CAUD</name>